<protein>
    <submittedName>
        <fullName evidence="1">AlpA family transcriptional regulator</fullName>
    </submittedName>
</protein>
<dbReference type="PANTHER" id="PTHR36154:SF1">
    <property type="entry name" value="DNA-BINDING TRANSCRIPTIONAL ACTIVATOR ALPA"/>
    <property type="match status" value="1"/>
</dbReference>
<sequence>MSDVKFLRLPEVRDRVGMSRSQIYKLIQQGDFPAPVKLGARVSIWPDPEVRAWQEAKLAAAGRSAA</sequence>
<gene>
    <name evidence="1" type="ORF">AchV4_0082</name>
</gene>
<organism evidence="1 2">
    <name type="scientific">Achromobacter phage vB_AchrS_AchV4</name>
    <dbReference type="NCBI Taxonomy" id="2796514"/>
    <lineage>
        <taxon>Viruses</taxon>
        <taxon>Duplodnaviria</taxon>
        <taxon>Heunggongvirae</taxon>
        <taxon>Uroviricota</taxon>
        <taxon>Caudoviricetes</taxon>
        <taxon>Casjensviridae</taxon>
        <taxon>Gediminasvirus</taxon>
        <taxon>Gediminasvirus AchV4</taxon>
    </lineage>
</organism>
<dbReference type="InterPro" id="IPR052931">
    <property type="entry name" value="Prophage_regulatory_activator"/>
</dbReference>
<name>A0A7T3PGZ4_9CAUD</name>
<dbReference type="Pfam" id="PF05930">
    <property type="entry name" value="Phage_AlpA"/>
    <property type="match status" value="1"/>
</dbReference>
<dbReference type="SUPFAM" id="SSF46955">
    <property type="entry name" value="Putative DNA-binding domain"/>
    <property type="match status" value="1"/>
</dbReference>
<keyword evidence="2" id="KW-1185">Reference proteome</keyword>
<proteinExistence type="predicted"/>
<evidence type="ECO:0000313" key="1">
    <source>
        <dbReference type="EMBL" id="QPZ53313.1"/>
    </source>
</evidence>
<dbReference type="PANTHER" id="PTHR36154">
    <property type="entry name" value="DNA-BINDING TRANSCRIPTIONAL ACTIVATOR ALPA"/>
    <property type="match status" value="1"/>
</dbReference>
<evidence type="ECO:0000313" key="2">
    <source>
        <dbReference type="Proteomes" id="UP000595170"/>
    </source>
</evidence>
<dbReference type="Gene3D" id="1.10.238.160">
    <property type="match status" value="1"/>
</dbReference>
<reference evidence="1 2" key="1">
    <citation type="submission" date="2020-11" db="EMBL/GenBank/DDBJ databases">
        <title>Complete Genome Sequence of Achromobacter phage vB_AchrS_AchV4.</title>
        <authorList>
            <person name="Kaliniene L."/>
            <person name="Noreika A."/>
            <person name="Meskys R."/>
        </authorList>
    </citation>
    <scope>NUCLEOTIDE SEQUENCE [LARGE SCALE GENOMIC DNA]</scope>
</reference>
<dbReference type="EMBL" id="MW269554">
    <property type="protein sequence ID" value="QPZ53313.1"/>
    <property type="molecule type" value="Genomic_DNA"/>
</dbReference>
<dbReference type="Proteomes" id="UP000595170">
    <property type="component" value="Segment"/>
</dbReference>
<dbReference type="InterPro" id="IPR009061">
    <property type="entry name" value="DNA-bd_dom_put_sf"/>
</dbReference>
<dbReference type="InterPro" id="IPR010260">
    <property type="entry name" value="AlpA"/>
</dbReference>
<accession>A0A7T3PGZ4</accession>